<reference evidence="2" key="1">
    <citation type="journal article" date="1999" name="Methods Enzymol.">
        <title>High-efficiency full-length cDNA cloning.</title>
        <authorList>
            <person name="Carninci P."/>
            <person name="Hayashizaki Y."/>
        </authorList>
    </citation>
    <scope>NUCLEOTIDE SEQUENCE</scope>
    <source>
        <strain evidence="2">C57BL/6J</strain>
        <tissue evidence="2">Cecum</tissue>
    </source>
</reference>
<keyword evidence="1" id="KW-0472">Membrane</keyword>
<reference evidence="2" key="4">
    <citation type="journal article" date="2001" name="Nature">
        <title>Functional annotation of a full-length mouse cDNA collection.</title>
        <authorList>
            <consortium name="The RIKEN Genome Exploration Research Group Phase II Team and the FANTOM Consortium"/>
        </authorList>
    </citation>
    <scope>NUCLEOTIDE SEQUENCE</scope>
    <source>
        <strain evidence="2">C57BL/6J</strain>
        <tissue evidence="2">Cecum</tissue>
    </source>
</reference>
<organism evidence="2">
    <name type="scientific">Mus musculus</name>
    <name type="common">Mouse</name>
    <dbReference type="NCBI Taxonomy" id="10090"/>
    <lineage>
        <taxon>Eukaryota</taxon>
        <taxon>Metazoa</taxon>
        <taxon>Chordata</taxon>
        <taxon>Craniata</taxon>
        <taxon>Vertebrata</taxon>
        <taxon>Euteleostomi</taxon>
        <taxon>Mammalia</taxon>
        <taxon>Eutheria</taxon>
        <taxon>Euarchontoglires</taxon>
        <taxon>Glires</taxon>
        <taxon>Rodentia</taxon>
        <taxon>Myomorpha</taxon>
        <taxon>Muroidea</taxon>
        <taxon>Muridae</taxon>
        <taxon>Murinae</taxon>
        <taxon>Mus</taxon>
        <taxon>Mus</taxon>
    </lineage>
</organism>
<evidence type="ECO:0000313" key="3">
    <source>
        <dbReference type="MGI" id="MGI:1349442"/>
    </source>
</evidence>
<reference evidence="2" key="2">
    <citation type="journal article" date="2000" name="Genome Res.">
        <title>Normalization and subtraction of cap-trapper-selected cDNAs to prepare full-length cDNA libraries for rapid discovery of new genes.</title>
        <authorList>
            <person name="Carninci P."/>
            <person name="Shibata Y."/>
            <person name="Hayatsu N."/>
            <person name="Sugahara Y."/>
            <person name="Shibata K."/>
            <person name="Itoh M."/>
            <person name="Konno H."/>
            <person name="Okazaki Y."/>
            <person name="Muramatsu M."/>
            <person name="Hayashizaki Y."/>
        </authorList>
    </citation>
    <scope>NUCLEOTIDE SEQUENCE</scope>
    <source>
        <strain evidence="2">C57BL/6J</strain>
        <tissue evidence="2">Cecum</tissue>
    </source>
</reference>
<keyword evidence="1" id="KW-1133">Transmembrane helix</keyword>
<accession>Q3UW61</accession>
<proteinExistence type="evidence at transcript level"/>
<dbReference type="MGI" id="MGI:1349442">
    <property type="gene designation" value="Med14"/>
</dbReference>
<evidence type="ECO:0000256" key="1">
    <source>
        <dbReference type="SAM" id="Phobius"/>
    </source>
</evidence>
<name>Q3UW61_MOUSE</name>
<protein>
    <submittedName>
        <fullName evidence="2">Uncharacterized protein</fullName>
    </submittedName>
</protein>
<evidence type="ECO:0000313" key="2">
    <source>
        <dbReference type="EMBL" id="BAE23058.1"/>
    </source>
</evidence>
<keyword evidence="1" id="KW-0812">Transmembrane</keyword>
<reference evidence="2" key="3">
    <citation type="journal article" date="2000" name="Genome Res.">
        <title>RIKEN integrated sequence analysis (RISA) system--384-format sequencing pipeline with 384 multicapillary sequencer.</title>
        <authorList>
            <person name="Shibata K."/>
            <person name="Itoh M."/>
            <person name="Aizawa K."/>
            <person name="Nagaoka S."/>
            <person name="Sasaki N."/>
            <person name="Carninci P."/>
            <person name="Konno H."/>
            <person name="Akiyama J."/>
            <person name="Nishi K."/>
            <person name="Kitsunai T."/>
            <person name="Tashiro H."/>
            <person name="Itoh M."/>
            <person name="Sumi N."/>
            <person name="Ishii Y."/>
            <person name="Nakamura S."/>
            <person name="Hazama M."/>
            <person name="Nishine T."/>
            <person name="Harada A."/>
            <person name="Yamamoto R."/>
            <person name="Matsumoto H."/>
            <person name="Sakaguchi S."/>
            <person name="Ikegami T."/>
            <person name="Kashiwagi K."/>
            <person name="Fujiwake S."/>
            <person name="Inoue K."/>
            <person name="Togawa Y."/>
            <person name="Izawa M."/>
            <person name="Ohara E."/>
            <person name="Watahiki M."/>
            <person name="Yoneda Y."/>
            <person name="Ishikawa T."/>
            <person name="Ozawa K."/>
            <person name="Tanaka T."/>
            <person name="Matsuura S."/>
            <person name="Kawai J."/>
            <person name="Okazaki Y."/>
            <person name="Muramatsu M."/>
            <person name="Inoue Y."/>
            <person name="Kira A."/>
            <person name="Hayashizaki Y."/>
        </authorList>
    </citation>
    <scope>NUCLEOTIDE SEQUENCE</scope>
    <source>
        <strain evidence="2">C57BL/6J</strain>
        <tissue evidence="2">Cecum</tissue>
    </source>
</reference>
<reference evidence="2" key="8">
    <citation type="journal article" date="2005" name="Science">
        <title>Antisense Transcription in the Mammalian Transcriptome.</title>
        <authorList>
            <consortium name="RIKEN Genome Exploration Research Group and Genome Science Group (Genome Network Project Core Group) and the FANTOM Consortium"/>
        </authorList>
    </citation>
    <scope>NUCLEOTIDE SEQUENCE</scope>
    <source>
        <strain evidence="2">C57BL/6J</strain>
        <tissue evidence="2">Cecum</tissue>
    </source>
</reference>
<dbReference type="AlphaFoldDB" id="Q3UW61"/>
<gene>
    <name evidence="3" type="primary">Med14</name>
</gene>
<feature type="transmembrane region" description="Helical" evidence="1">
    <location>
        <begin position="41"/>
        <end position="62"/>
    </location>
</feature>
<reference evidence="2" key="6">
    <citation type="submission" date="2004-03" db="EMBL/GenBank/DDBJ databases">
        <authorList>
            <person name="Arakawa T."/>
            <person name="Carninci P."/>
            <person name="Fukuda S."/>
            <person name="Hashizume W."/>
            <person name="Hayashida K."/>
            <person name="Hori F."/>
            <person name="Iida J."/>
            <person name="Imamura K."/>
            <person name="Imotani K."/>
            <person name="Itoh M."/>
            <person name="Kanagawa S."/>
            <person name="Kawai J."/>
            <person name="Kojima M."/>
            <person name="Konno H."/>
            <person name="Murata M."/>
            <person name="Nakamura M."/>
            <person name="Ninomiya N."/>
            <person name="Nishiyori H."/>
            <person name="Nomura K."/>
            <person name="Ohno M."/>
            <person name="Sakazume N."/>
            <person name="Sano H."/>
            <person name="Sasaki D."/>
            <person name="Shibata K."/>
            <person name="Shiraki T."/>
            <person name="Tagami M."/>
            <person name="Tagami Y."/>
            <person name="Waki K."/>
            <person name="Watahiki A."/>
            <person name="Muramatsu M."/>
            <person name="Hayashizaki Y."/>
        </authorList>
    </citation>
    <scope>NUCLEOTIDE SEQUENCE</scope>
    <source>
        <strain evidence="2">C57BL/6J</strain>
        <tissue evidence="2">Cecum</tissue>
    </source>
</reference>
<dbReference type="AGR" id="MGI:1349442"/>
<reference evidence="2" key="7">
    <citation type="journal article" date="2005" name="Science">
        <title>The Transcriptional Landscape of the Mammalian Genome.</title>
        <authorList>
            <consortium name="The FANTOM Consortium"/>
            <consortium name="Riken Genome Exploration Research Group and Genome Science Group (Genome Network Project Core Group)"/>
        </authorList>
    </citation>
    <scope>NUCLEOTIDE SEQUENCE</scope>
    <source>
        <strain evidence="2">C57BL/6J</strain>
        <tissue evidence="2">Cecum</tissue>
    </source>
</reference>
<sequence length="101" mass="12102">MYIQEMYFYLQDDIVSNNFINRINFSGIFSFKCGFKMLNEFLYMMHSMATFFLIITPLNALCKSSKIGFNEQNLILMLIKSKPMNLNFDIMLGTWNWYILY</sequence>
<dbReference type="EMBL" id="AK136576">
    <property type="protein sequence ID" value="BAE23058.1"/>
    <property type="molecule type" value="mRNA"/>
</dbReference>
<reference evidence="2" key="5">
    <citation type="journal article" date="2002" name="Nature">
        <title>Analysis of the mouse transcriptome based on functional annotation of 60,770 full-length cDNAs.</title>
        <authorList>
            <consortium name="The FANTOM Consortium and the RIKEN Genome Exploration Research Group Phase I and II Team"/>
        </authorList>
    </citation>
    <scope>NUCLEOTIDE SEQUENCE</scope>
    <source>
        <strain evidence="2">C57BL/6J</strain>
        <tissue evidence="2">Cecum</tissue>
    </source>
</reference>